<dbReference type="GO" id="GO:0043811">
    <property type="term" value="F:phosphate:acyl-[acyl carrier protein] acyltransferase activity"/>
    <property type="evidence" value="ECO:0007669"/>
    <property type="project" value="UniProtKB-UniRule"/>
</dbReference>
<evidence type="ECO:0000256" key="4">
    <source>
        <dbReference type="ARBA" id="ARBA00022679"/>
    </source>
</evidence>
<evidence type="ECO:0000256" key="6">
    <source>
        <dbReference type="ARBA" id="ARBA00023209"/>
    </source>
</evidence>
<evidence type="ECO:0000256" key="9">
    <source>
        <dbReference type="ARBA" id="ARBA00046608"/>
    </source>
</evidence>
<dbReference type="InterPro" id="IPR012281">
    <property type="entry name" value="Phospholipid_synth_PlsX-like"/>
</dbReference>
<dbReference type="Gene3D" id="3.40.718.10">
    <property type="entry name" value="Isopropylmalate Dehydrogenase"/>
    <property type="match status" value="1"/>
</dbReference>
<sequence>MKIAVDAMGGDNAPKEIIKGGIDAARLLRKGVEIVFIGPKERIQREIEENNGYNLPISTVNAEEVIDNNESPVKAIKNKKNSSMVIGLNLLKNKEVDAFISAGSTGAFMAGALLITGRIKGIDRPALASVIPTIKGGILLLDMGANTDVKPKNLLQFAVMGSIYSNKVLGIKNPKIALLNVGKEQEKGNLVTKEAYKLLCNEPSIHFIGNMEAREILQGNADILVCDGFSGNILLKAIEGVATTFFSVLKEEIKTSYISQLGGLLIKSHLKKFKKKFDYSEHGGAPFLGIKGVCIKCHGSSDASAIKNAILKGETYVEKNIIESFIKEFSDEGAI</sequence>
<dbReference type="GO" id="GO:0005737">
    <property type="term" value="C:cytoplasm"/>
    <property type="evidence" value="ECO:0007669"/>
    <property type="project" value="UniProtKB-SubCell"/>
</dbReference>
<evidence type="ECO:0000256" key="5">
    <source>
        <dbReference type="ARBA" id="ARBA00023098"/>
    </source>
</evidence>
<comment type="pathway">
    <text evidence="10">Lipid metabolism; phospholipid metabolism.</text>
</comment>
<keyword evidence="4 10" id="KW-0808">Transferase</keyword>
<evidence type="ECO:0000256" key="3">
    <source>
        <dbReference type="ARBA" id="ARBA00022516"/>
    </source>
</evidence>
<protein>
    <recommendedName>
        <fullName evidence="8 10">Phosphate acyltransferase</fullName>
        <ecNumber evidence="8 10">2.3.1.274</ecNumber>
    </recommendedName>
    <alternativeName>
        <fullName evidence="10">Acyl-ACP phosphotransacylase</fullName>
    </alternativeName>
    <alternativeName>
        <fullName evidence="10">Acyl-[acyl-carrier-protein]--phosphate acyltransferase</fullName>
    </alternativeName>
    <alternativeName>
        <fullName evidence="10">Phosphate-acyl-ACP acyltransferase</fullName>
    </alternativeName>
</protein>
<keyword evidence="3 10" id="KW-0444">Lipid biosynthesis</keyword>
<comment type="subcellular location">
    <subcellularLocation>
        <location evidence="10">Cytoplasm</location>
    </subcellularLocation>
    <text evidence="10">Associated with the membrane possibly through PlsY.</text>
</comment>
<keyword evidence="6 10" id="KW-0594">Phospholipid biosynthesis</keyword>
<accession>A0A8A0RNJ9</accession>
<dbReference type="PANTHER" id="PTHR30100:SF1">
    <property type="entry name" value="PHOSPHATE ACYLTRANSFERASE"/>
    <property type="match status" value="1"/>
</dbReference>
<reference evidence="11" key="1">
    <citation type="submission" date="2020-07" db="EMBL/GenBank/DDBJ databases">
        <title>Koleobacter methoxysyntrophicus gen. nov., sp. nov., a novel anaerobic bacterium isolated from deep subsurface oil field and proposal of Koleobacterales ord. nov. in the phylum Firmicutes.</title>
        <authorList>
            <person name="Sakamoto S."/>
            <person name="Tamaki H."/>
        </authorList>
    </citation>
    <scope>NUCLEOTIDE SEQUENCE</scope>
    <source>
        <strain evidence="11">NRmbB1</strain>
    </source>
</reference>
<comment type="function">
    <text evidence="10">Catalyzes the reversible formation of acyl-phosphate (acyl-PO(4)) from acyl-[acyl-carrier-protein] (acyl-ACP). This enzyme utilizes acyl-ACP as fatty acyl donor, but not acyl-CoA.</text>
</comment>
<dbReference type="GO" id="GO:0006633">
    <property type="term" value="P:fatty acid biosynthetic process"/>
    <property type="evidence" value="ECO:0007669"/>
    <property type="project" value="UniProtKB-UniRule"/>
</dbReference>
<dbReference type="EC" id="2.3.1.274" evidence="8 10"/>
<comment type="subunit">
    <text evidence="9 10">Homodimer. Probably interacts with PlsY.</text>
</comment>
<comment type="similarity">
    <text evidence="10">Belongs to the PlsX family.</text>
</comment>
<evidence type="ECO:0000313" key="11">
    <source>
        <dbReference type="EMBL" id="QSQ09843.1"/>
    </source>
</evidence>
<keyword evidence="5 10" id="KW-0443">Lipid metabolism</keyword>
<gene>
    <name evidence="10 11" type="primary">plsX</name>
    <name evidence="11" type="ORF">H0A61_02224</name>
</gene>
<dbReference type="Pfam" id="PF02504">
    <property type="entry name" value="FA_synthesis"/>
    <property type="match status" value="1"/>
</dbReference>
<evidence type="ECO:0000256" key="8">
    <source>
        <dbReference type="ARBA" id="ARBA00024069"/>
    </source>
</evidence>
<dbReference type="KEGG" id="kme:H0A61_02224"/>
<dbReference type="HAMAP" id="MF_00019">
    <property type="entry name" value="PlsX"/>
    <property type="match status" value="1"/>
</dbReference>
<keyword evidence="11" id="KW-0012">Acyltransferase</keyword>
<dbReference type="NCBIfam" id="TIGR00182">
    <property type="entry name" value="plsX"/>
    <property type="match status" value="1"/>
</dbReference>
<dbReference type="Proteomes" id="UP000662904">
    <property type="component" value="Chromosome"/>
</dbReference>
<dbReference type="InterPro" id="IPR003664">
    <property type="entry name" value="FA_synthesis"/>
</dbReference>
<keyword evidence="12" id="KW-1185">Reference proteome</keyword>
<evidence type="ECO:0000313" key="12">
    <source>
        <dbReference type="Proteomes" id="UP000662904"/>
    </source>
</evidence>
<comment type="catalytic activity">
    <reaction evidence="1 10">
        <text>a fatty acyl-[ACP] + phosphate = an acyl phosphate + holo-[ACP]</text>
        <dbReference type="Rhea" id="RHEA:42292"/>
        <dbReference type="Rhea" id="RHEA-COMP:9685"/>
        <dbReference type="Rhea" id="RHEA-COMP:14125"/>
        <dbReference type="ChEBI" id="CHEBI:43474"/>
        <dbReference type="ChEBI" id="CHEBI:59918"/>
        <dbReference type="ChEBI" id="CHEBI:64479"/>
        <dbReference type="ChEBI" id="CHEBI:138651"/>
        <dbReference type="EC" id="2.3.1.274"/>
    </reaction>
</comment>
<dbReference type="EMBL" id="CP059066">
    <property type="protein sequence ID" value="QSQ09843.1"/>
    <property type="molecule type" value="Genomic_DNA"/>
</dbReference>
<keyword evidence="7 10" id="KW-1208">Phospholipid metabolism</keyword>
<keyword evidence="2 10" id="KW-0963">Cytoplasm</keyword>
<evidence type="ECO:0000256" key="2">
    <source>
        <dbReference type="ARBA" id="ARBA00022490"/>
    </source>
</evidence>
<evidence type="ECO:0000256" key="7">
    <source>
        <dbReference type="ARBA" id="ARBA00023264"/>
    </source>
</evidence>
<dbReference type="UniPathway" id="UPA00085"/>
<evidence type="ECO:0000256" key="10">
    <source>
        <dbReference type="HAMAP-Rule" id="MF_00019"/>
    </source>
</evidence>
<organism evidence="11 12">
    <name type="scientific">Koleobacter methoxysyntrophicus</name>
    <dbReference type="NCBI Taxonomy" id="2751313"/>
    <lineage>
        <taxon>Bacteria</taxon>
        <taxon>Bacillati</taxon>
        <taxon>Bacillota</taxon>
        <taxon>Clostridia</taxon>
        <taxon>Koleobacterales</taxon>
        <taxon>Koleobacteraceae</taxon>
        <taxon>Koleobacter</taxon>
    </lineage>
</organism>
<dbReference type="PANTHER" id="PTHR30100">
    <property type="entry name" value="FATTY ACID/PHOSPHOLIPID SYNTHESIS PROTEIN PLSX"/>
    <property type="match status" value="1"/>
</dbReference>
<evidence type="ECO:0000256" key="1">
    <source>
        <dbReference type="ARBA" id="ARBA00001232"/>
    </source>
</evidence>
<dbReference type="GO" id="GO:0008654">
    <property type="term" value="P:phospholipid biosynthetic process"/>
    <property type="evidence" value="ECO:0007669"/>
    <property type="project" value="UniProtKB-KW"/>
</dbReference>
<proteinExistence type="inferred from homology"/>
<dbReference type="AlphaFoldDB" id="A0A8A0RNJ9"/>
<dbReference type="SUPFAM" id="SSF53659">
    <property type="entry name" value="Isocitrate/Isopropylmalate dehydrogenase-like"/>
    <property type="match status" value="1"/>
</dbReference>
<dbReference type="RefSeq" id="WP_206707178.1">
    <property type="nucleotide sequence ID" value="NZ_CP059066.1"/>
</dbReference>
<name>A0A8A0RNJ9_9FIRM</name>
<dbReference type="PIRSF" id="PIRSF002465">
    <property type="entry name" value="Phsphlp_syn_PlsX"/>
    <property type="match status" value="1"/>
</dbReference>